<keyword evidence="4" id="KW-1133">Transmembrane helix</keyword>
<organism evidence="6 7">
    <name type="scientific">Caryophanon latum</name>
    <dbReference type="NCBI Taxonomy" id="33977"/>
    <lineage>
        <taxon>Bacteria</taxon>
        <taxon>Bacillati</taxon>
        <taxon>Bacillota</taxon>
        <taxon>Bacilli</taxon>
        <taxon>Bacillales</taxon>
        <taxon>Caryophanaceae</taxon>
        <taxon>Caryophanon</taxon>
    </lineage>
</organism>
<comment type="caution">
    <text evidence="6">The sequence shown here is derived from an EMBL/GenBank/DDBJ whole genome shotgun (WGS) entry which is preliminary data.</text>
</comment>
<dbReference type="InterPro" id="IPR007383">
    <property type="entry name" value="DUF445"/>
</dbReference>
<dbReference type="PIRSF" id="PIRSF032178">
    <property type="entry name" value="UCP032178"/>
    <property type="match status" value="1"/>
</dbReference>
<evidence type="ECO:0000256" key="3">
    <source>
        <dbReference type="ARBA" id="ARBA00022692"/>
    </source>
</evidence>
<comment type="similarity">
    <text evidence="2">Belongs to the UPF0754 family.</text>
</comment>
<dbReference type="OrthoDB" id="9787430at2"/>
<keyword evidence="7" id="KW-1185">Reference proteome</keyword>
<sequence length="381" mass="43574">MVDALITILFMVVVGSVIGGFTNHIAIKMLFHPYEAKYIGKWRVPFTPGLIPKRREDLAIQLGRTVSNYLLTPDMFRTKILSPEVRQMASDFAAKKIEETIFRDDRTLAQWLDVAGFSHLPRTVEEKVDAVIQSQFASIQNTLATKTLRELIPNDFEATLDQKVPEFVEYLVEKGEAYLKSYDGQITIQKMLNDFLQSKGSLGGMVQMFLGGDTTSLAETVQRELVNMMKSDNIYNMLHEVIQREYEKVKDRPVTDFTADIDFNRIETSVKDYAKKQLNLDERLNYTINHYWPQGKAWATDELLPKLLDRGFAEAENKIEDVVKKLNLQEVVRQQVNTFPVQKLEDLILGISKREFKMITYLGFVLGGLIGVVQGLFAVFV</sequence>
<dbReference type="GO" id="GO:0012505">
    <property type="term" value="C:endomembrane system"/>
    <property type="evidence" value="ECO:0007669"/>
    <property type="project" value="UniProtKB-SubCell"/>
</dbReference>
<dbReference type="InterPro" id="IPR016991">
    <property type="entry name" value="UCP032178"/>
</dbReference>
<protein>
    <recommendedName>
        <fullName evidence="8">DUF445 domain-containing protein</fullName>
    </recommendedName>
</protein>
<gene>
    <name evidence="6" type="ORF">A6K76_14890</name>
</gene>
<dbReference type="Pfam" id="PF04286">
    <property type="entry name" value="DUF445"/>
    <property type="match status" value="1"/>
</dbReference>
<proteinExistence type="inferred from homology"/>
<evidence type="ECO:0000256" key="5">
    <source>
        <dbReference type="ARBA" id="ARBA00023136"/>
    </source>
</evidence>
<dbReference type="PANTHER" id="PTHR35791">
    <property type="entry name" value="UPF0754 MEMBRANE PROTEIN YHEB"/>
    <property type="match status" value="1"/>
</dbReference>
<evidence type="ECO:0000313" key="6">
    <source>
        <dbReference type="EMBL" id="OCS86016.1"/>
    </source>
</evidence>
<evidence type="ECO:0000256" key="1">
    <source>
        <dbReference type="ARBA" id="ARBA00004308"/>
    </source>
</evidence>
<accession>A0A1C0YFS2</accession>
<dbReference type="PANTHER" id="PTHR35791:SF1">
    <property type="entry name" value="UPF0754 MEMBRANE PROTEIN YHEB"/>
    <property type="match status" value="1"/>
</dbReference>
<evidence type="ECO:0000256" key="4">
    <source>
        <dbReference type="ARBA" id="ARBA00022989"/>
    </source>
</evidence>
<dbReference type="AlphaFoldDB" id="A0A1C0YFS2"/>
<comment type="subcellular location">
    <subcellularLocation>
        <location evidence="1">Endomembrane system</location>
    </subcellularLocation>
</comment>
<dbReference type="RefSeq" id="WP_066466226.1">
    <property type="nucleotide sequence ID" value="NZ_MATO01000064.1"/>
</dbReference>
<evidence type="ECO:0008006" key="8">
    <source>
        <dbReference type="Google" id="ProtNLM"/>
    </source>
</evidence>
<evidence type="ECO:0000313" key="7">
    <source>
        <dbReference type="Proteomes" id="UP000093482"/>
    </source>
</evidence>
<name>A0A1C0YFS2_9BACL</name>
<evidence type="ECO:0000256" key="2">
    <source>
        <dbReference type="ARBA" id="ARBA00008053"/>
    </source>
</evidence>
<dbReference type="EMBL" id="MATO01000064">
    <property type="protein sequence ID" value="OCS86016.1"/>
    <property type="molecule type" value="Genomic_DNA"/>
</dbReference>
<keyword evidence="3" id="KW-0812">Transmembrane</keyword>
<keyword evidence="5" id="KW-0472">Membrane</keyword>
<reference evidence="6 7" key="1">
    <citation type="submission" date="2016-07" db="EMBL/GenBank/DDBJ databases">
        <title>Caryophanon latum genome sequencing.</title>
        <authorList>
            <person name="Verma A."/>
            <person name="Pal Y."/>
            <person name="Krishnamurthi S."/>
        </authorList>
    </citation>
    <scope>NUCLEOTIDE SEQUENCE [LARGE SCALE GENOMIC DNA]</scope>
    <source>
        <strain evidence="6 7">DSM 14151</strain>
    </source>
</reference>
<dbReference type="Proteomes" id="UP000093482">
    <property type="component" value="Unassembled WGS sequence"/>
</dbReference>